<accession>A0ABT0WDI4</accession>
<gene>
    <name evidence="1" type="ORF">NDK43_19260</name>
</gene>
<reference evidence="1 2" key="1">
    <citation type="submission" date="2022-06" db="EMBL/GenBank/DDBJ databases">
        <authorList>
            <person name="Jeon C.O."/>
        </authorList>
    </citation>
    <scope>NUCLEOTIDE SEQUENCE [LARGE SCALE GENOMIC DNA]</scope>
    <source>
        <strain evidence="1 2">KCTC 13943</strain>
    </source>
</reference>
<evidence type="ECO:0000313" key="1">
    <source>
        <dbReference type="EMBL" id="MCM2534109.1"/>
    </source>
</evidence>
<organism evidence="1 2">
    <name type="scientific">Neobacillus pocheonensis</name>
    <dbReference type="NCBI Taxonomy" id="363869"/>
    <lineage>
        <taxon>Bacteria</taxon>
        <taxon>Bacillati</taxon>
        <taxon>Bacillota</taxon>
        <taxon>Bacilli</taxon>
        <taxon>Bacillales</taxon>
        <taxon>Bacillaceae</taxon>
        <taxon>Neobacillus</taxon>
    </lineage>
</organism>
<evidence type="ECO:0008006" key="3">
    <source>
        <dbReference type="Google" id="ProtNLM"/>
    </source>
</evidence>
<dbReference type="EMBL" id="JAMQCR010000001">
    <property type="protein sequence ID" value="MCM2534109.1"/>
    <property type="molecule type" value="Genomic_DNA"/>
</dbReference>
<dbReference type="Proteomes" id="UP001523262">
    <property type="component" value="Unassembled WGS sequence"/>
</dbReference>
<sequence length="50" mass="6051">MWIITAHSKNNIKMFEFDTKKEAKEAFERIQGYKILTEVIYFNDYCLIES</sequence>
<keyword evidence="2" id="KW-1185">Reference proteome</keyword>
<protein>
    <recommendedName>
        <fullName evidence="3">Phage protein</fullName>
    </recommendedName>
</protein>
<comment type="caution">
    <text evidence="1">The sequence shown here is derived from an EMBL/GenBank/DDBJ whole genome shotgun (WGS) entry which is preliminary data.</text>
</comment>
<proteinExistence type="predicted"/>
<evidence type="ECO:0000313" key="2">
    <source>
        <dbReference type="Proteomes" id="UP001523262"/>
    </source>
</evidence>
<name>A0ABT0WDI4_9BACI</name>